<dbReference type="SUPFAM" id="SSF50182">
    <property type="entry name" value="Sm-like ribonucleoproteins"/>
    <property type="match status" value="1"/>
</dbReference>
<feature type="transmembrane region" description="Helical" evidence="7">
    <location>
        <begin position="20"/>
        <end position="51"/>
    </location>
</feature>
<dbReference type="InterPro" id="IPR011014">
    <property type="entry name" value="MscS_channel_TM-2"/>
</dbReference>
<dbReference type="SUPFAM" id="SSF82689">
    <property type="entry name" value="Mechanosensitive channel protein MscS (YggB), C-terminal domain"/>
    <property type="match status" value="1"/>
</dbReference>
<dbReference type="InterPro" id="IPR011066">
    <property type="entry name" value="MscS_channel_C_sf"/>
</dbReference>
<dbReference type="InterPro" id="IPR010920">
    <property type="entry name" value="LSM_dom_sf"/>
</dbReference>
<dbReference type="EMBL" id="RZHF01000008">
    <property type="protein sequence ID" value="RUR32554.1"/>
    <property type="molecule type" value="Genomic_DNA"/>
</dbReference>
<evidence type="ECO:0000259" key="9">
    <source>
        <dbReference type="Pfam" id="PF21082"/>
    </source>
</evidence>
<keyword evidence="6 7" id="KW-0472">Membrane</keyword>
<protein>
    <submittedName>
        <fullName evidence="11">Mechanosensitive ion channel family protein</fullName>
    </submittedName>
</protein>
<dbReference type="Gene3D" id="2.30.30.60">
    <property type="match status" value="1"/>
</dbReference>
<feature type="domain" description="Mechanosensitive ion channel MscS C-terminal" evidence="9">
    <location>
        <begin position="256"/>
        <end position="341"/>
    </location>
</feature>
<evidence type="ECO:0000313" key="11">
    <source>
        <dbReference type="EMBL" id="RUR32554.1"/>
    </source>
</evidence>
<evidence type="ECO:0000256" key="7">
    <source>
        <dbReference type="SAM" id="Phobius"/>
    </source>
</evidence>
<dbReference type="OrthoDB" id="9775207at2"/>
<dbReference type="Pfam" id="PF21082">
    <property type="entry name" value="MS_channel_3rd"/>
    <property type="match status" value="1"/>
</dbReference>
<evidence type="ECO:0000256" key="2">
    <source>
        <dbReference type="ARBA" id="ARBA00008017"/>
    </source>
</evidence>
<keyword evidence="12" id="KW-1185">Reference proteome</keyword>
<evidence type="ECO:0000256" key="3">
    <source>
        <dbReference type="ARBA" id="ARBA00022475"/>
    </source>
</evidence>
<reference evidence="11 12" key="1">
    <citation type="submission" date="2018-12" db="EMBL/GenBank/DDBJ databases">
        <title>three novel Halomonas strain isolated from plants.</title>
        <authorList>
            <person name="Sun C."/>
        </authorList>
    </citation>
    <scope>NUCLEOTIDE SEQUENCE [LARGE SCALE GENOMIC DNA]</scope>
    <source>
        <strain evidence="11 12">JCM 18142</strain>
    </source>
</reference>
<comment type="caution">
    <text evidence="11">The sequence shown here is derived from an EMBL/GenBank/DDBJ whole genome shotgun (WGS) entry which is preliminary data.</text>
</comment>
<dbReference type="PANTHER" id="PTHR30566:SF25">
    <property type="entry name" value="INNER MEMBRANE PROTEIN"/>
    <property type="match status" value="1"/>
</dbReference>
<evidence type="ECO:0000256" key="4">
    <source>
        <dbReference type="ARBA" id="ARBA00022692"/>
    </source>
</evidence>
<dbReference type="AlphaFoldDB" id="A0A3S0YKM6"/>
<comment type="subcellular location">
    <subcellularLocation>
        <location evidence="1">Cell membrane</location>
        <topology evidence="1">Multi-pass membrane protein</topology>
    </subcellularLocation>
</comment>
<gene>
    <name evidence="11" type="ORF">ELY38_06950</name>
</gene>
<dbReference type="Pfam" id="PF21088">
    <property type="entry name" value="MS_channel_1st"/>
    <property type="match status" value="1"/>
</dbReference>
<evidence type="ECO:0000259" key="8">
    <source>
        <dbReference type="Pfam" id="PF00924"/>
    </source>
</evidence>
<dbReference type="InterPro" id="IPR049142">
    <property type="entry name" value="MS_channel_1st"/>
</dbReference>
<feature type="domain" description="Mechanosensitive ion channel MscS" evidence="8">
    <location>
        <begin position="183"/>
        <end position="250"/>
    </location>
</feature>
<dbReference type="InterPro" id="IPR006685">
    <property type="entry name" value="MscS_channel_2nd"/>
</dbReference>
<evidence type="ECO:0000313" key="12">
    <source>
        <dbReference type="Proteomes" id="UP000287023"/>
    </source>
</evidence>
<dbReference type="Gene3D" id="1.10.287.1260">
    <property type="match status" value="1"/>
</dbReference>
<feature type="transmembrane region" description="Helical" evidence="7">
    <location>
        <begin position="98"/>
        <end position="119"/>
    </location>
</feature>
<name>A0A3S0YKM6_9GAMM</name>
<keyword evidence="3" id="KW-1003">Cell membrane</keyword>
<dbReference type="GO" id="GO:0005886">
    <property type="term" value="C:plasma membrane"/>
    <property type="evidence" value="ECO:0007669"/>
    <property type="project" value="UniProtKB-SubCell"/>
</dbReference>
<dbReference type="InterPro" id="IPR049278">
    <property type="entry name" value="MS_channel_C"/>
</dbReference>
<evidence type="ECO:0000259" key="10">
    <source>
        <dbReference type="Pfam" id="PF21088"/>
    </source>
</evidence>
<dbReference type="RefSeq" id="WP_127060834.1">
    <property type="nucleotide sequence ID" value="NZ_RZHF01000008.1"/>
</dbReference>
<evidence type="ECO:0000256" key="5">
    <source>
        <dbReference type="ARBA" id="ARBA00022989"/>
    </source>
</evidence>
<dbReference type="Pfam" id="PF00924">
    <property type="entry name" value="MS_channel_2nd"/>
    <property type="match status" value="1"/>
</dbReference>
<dbReference type="GO" id="GO:0008381">
    <property type="term" value="F:mechanosensitive monoatomic ion channel activity"/>
    <property type="evidence" value="ECO:0007669"/>
    <property type="project" value="UniProtKB-ARBA"/>
</dbReference>
<keyword evidence="4 7" id="KW-0812">Transmembrane</keyword>
<evidence type="ECO:0000256" key="1">
    <source>
        <dbReference type="ARBA" id="ARBA00004651"/>
    </source>
</evidence>
<dbReference type="Proteomes" id="UP000287023">
    <property type="component" value="Unassembled WGS sequence"/>
</dbReference>
<proteinExistence type="inferred from homology"/>
<evidence type="ECO:0000256" key="6">
    <source>
        <dbReference type="ARBA" id="ARBA00023136"/>
    </source>
</evidence>
<feature type="transmembrane region" description="Helical" evidence="7">
    <location>
        <begin position="139"/>
        <end position="157"/>
    </location>
</feature>
<feature type="domain" description="Mechanosensitive ion channel transmembrane helices 2/3" evidence="10">
    <location>
        <begin position="143"/>
        <end position="182"/>
    </location>
</feature>
<comment type="similarity">
    <text evidence="2">Belongs to the MscS (TC 1.A.23) family.</text>
</comment>
<feature type="transmembrane region" description="Helical" evidence="7">
    <location>
        <begin position="163"/>
        <end position="185"/>
    </location>
</feature>
<accession>A0A3S0YKM6</accession>
<dbReference type="InterPro" id="IPR023408">
    <property type="entry name" value="MscS_beta-dom_sf"/>
</dbReference>
<organism evidence="11 12">
    <name type="scientific">Vreelandella nanhaiensis</name>
    <dbReference type="NCBI Taxonomy" id="1258546"/>
    <lineage>
        <taxon>Bacteria</taxon>
        <taxon>Pseudomonadati</taxon>
        <taxon>Pseudomonadota</taxon>
        <taxon>Gammaproteobacteria</taxon>
        <taxon>Oceanospirillales</taxon>
        <taxon>Halomonadaceae</taxon>
        <taxon>Vreelandella</taxon>
    </lineage>
</organism>
<sequence>MFDWESWRSWEEWVSQPAFLNFILVLSIAVASYFALRILMNSIITRVVNWLSRSKGRWSHYGIEVFKHTSRLLIAAMALQIGLVVVDLGPVWEARVSHLWFLVLALQFGLWVGAAIALWKEKTISDKAGQDNQLTVTMVALMVRIVLWAVVLLSVLANLGVNITAFVASLGIGGIAIALAVQTLLSDLFASASIGVDKPFTTGHFIVFNDIAGTIEYIGMKTTRIRSLSGEQVICSNTKLLQQTIHNYHRMSERRVVFNLAISFRTPIDKVREIPSLVKEIINSMSETRFDRAHLSTFADYALKFEVVYYVLSSDYNLYMDIQQAINFSLLEELDKRDIKFAMPVRALEFLDEIPLPEASMPGKEAPMHLSKDASQASY</sequence>
<dbReference type="Gene3D" id="3.30.70.100">
    <property type="match status" value="1"/>
</dbReference>
<dbReference type="SUPFAM" id="SSF82861">
    <property type="entry name" value="Mechanosensitive channel protein MscS (YggB), transmembrane region"/>
    <property type="match status" value="1"/>
</dbReference>
<dbReference type="PANTHER" id="PTHR30566">
    <property type="entry name" value="YNAI-RELATED MECHANOSENSITIVE ION CHANNEL"/>
    <property type="match status" value="1"/>
</dbReference>
<keyword evidence="5 7" id="KW-1133">Transmembrane helix</keyword>